<evidence type="ECO:0000313" key="2">
    <source>
        <dbReference type="Proteomes" id="UP000499080"/>
    </source>
</evidence>
<keyword evidence="2" id="KW-1185">Reference proteome</keyword>
<comment type="caution">
    <text evidence="1">The sequence shown here is derived from an EMBL/GenBank/DDBJ whole genome shotgun (WGS) entry which is preliminary data.</text>
</comment>
<accession>A0A4Y2EF75</accession>
<reference evidence="1 2" key="1">
    <citation type="journal article" date="2019" name="Sci. Rep.">
        <title>Orb-weaving spider Araneus ventricosus genome elucidates the spidroin gene catalogue.</title>
        <authorList>
            <person name="Kono N."/>
            <person name="Nakamura H."/>
            <person name="Ohtoshi R."/>
            <person name="Moran D.A.P."/>
            <person name="Shinohara A."/>
            <person name="Yoshida Y."/>
            <person name="Fujiwara M."/>
            <person name="Mori M."/>
            <person name="Tomita M."/>
            <person name="Arakawa K."/>
        </authorList>
    </citation>
    <scope>NUCLEOTIDE SEQUENCE [LARGE SCALE GENOMIC DNA]</scope>
</reference>
<gene>
    <name evidence="1" type="ORF">AVEN_206177_1</name>
</gene>
<proteinExistence type="predicted"/>
<name>A0A4Y2EF75_ARAVE</name>
<dbReference type="AlphaFoldDB" id="A0A4Y2EF75"/>
<dbReference type="EMBL" id="BGPR01000561">
    <property type="protein sequence ID" value="GBM26494.1"/>
    <property type="molecule type" value="Genomic_DNA"/>
</dbReference>
<organism evidence="1 2">
    <name type="scientific">Araneus ventricosus</name>
    <name type="common">Orbweaver spider</name>
    <name type="synonym">Epeira ventricosa</name>
    <dbReference type="NCBI Taxonomy" id="182803"/>
    <lineage>
        <taxon>Eukaryota</taxon>
        <taxon>Metazoa</taxon>
        <taxon>Ecdysozoa</taxon>
        <taxon>Arthropoda</taxon>
        <taxon>Chelicerata</taxon>
        <taxon>Arachnida</taxon>
        <taxon>Araneae</taxon>
        <taxon>Araneomorphae</taxon>
        <taxon>Entelegynae</taxon>
        <taxon>Araneoidea</taxon>
        <taxon>Araneidae</taxon>
        <taxon>Araneus</taxon>
    </lineage>
</organism>
<protein>
    <submittedName>
        <fullName evidence="1">Uncharacterized protein</fullName>
    </submittedName>
</protein>
<sequence>MQNSSFQEEKDLQFISGCHAVGCPLVLRIFRVSLPSSSKKEYCPSTGFWPKTSPKRNLRILLYLKLPAHVTISHPIIKVLILHFQRDTFLRIYLIFLSHKMIISGVLASGTSQVTVLRQPPIMTLNDL</sequence>
<evidence type="ECO:0000313" key="1">
    <source>
        <dbReference type="EMBL" id="GBM26494.1"/>
    </source>
</evidence>
<dbReference type="Proteomes" id="UP000499080">
    <property type="component" value="Unassembled WGS sequence"/>
</dbReference>